<dbReference type="PANTHER" id="PTHR28632">
    <property type="entry name" value="TRANSLATION MACHINERY-ASSOCIATED PROTEIN 7"/>
    <property type="match status" value="1"/>
</dbReference>
<dbReference type="InParanoid" id="A0A448YGP5"/>
<protein>
    <submittedName>
        <fullName evidence="2">DEKNAAC100455</fullName>
    </submittedName>
</protein>
<evidence type="ECO:0000256" key="1">
    <source>
        <dbReference type="SAM" id="MobiDB-lite"/>
    </source>
</evidence>
<dbReference type="EMBL" id="CAACVR010000001">
    <property type="protein sequence ID" value="VEU20003.1"/>
    <property type="molecule type" value="Genomic_DNA"/>
</dbReference>
<dbReference type="AlphaFoldDB" id="A0A448YGP5"/>
<sequence>MRQGGKTKPLKKPKKKAQDLDEQDMAFKEKKKQEEKLKKEMASKAAGRGPIVTGGIKHSGKKH</sequence>
<dbReference type="InterPro" id="IPR015157">
    <property type="entry name" value="TMA7"/>
</dbReference>
<name>A0A448YGP5_BRENA</name>
<evidence type="ECO:0000313" key="3">
    <source>
        <dbReference type="Proteomes" id="UP000290900"/>
    </source>
</evidence>
<gene>
    <name evidence="2" type="ORF">BRENAR_LOCUS738</name>
</gene>
<dbReference type="Proteomes" id="UP000290900">
    <property type="component" value="Unassembled WGS sequence"/>
</dbReference>
<feature type="compositionally biased region" description="Basic and acidic residues" evidence="1">
    <location>
        <begin position="25"/>
        <end position="42"/>
    </location>
</feature>
<evidence type="ECO:0000313" key="2">
    <source>
        <dbReference type="EMBL" id="VEU20003.1"/>
    </source>
</evidence>
<feature type="region of interest" description="Disordered" evidence="1">
    <location>
        <begin position="1"/>
        <end position="63"/>
    </location>
</feature>
<dbReference type="FunCoup" id="A0A448YGP5">
    <property type="interactions" value="572"/>
</dbReference>
<proteinExistence type="predicted"/>
<reference evidence="2 3" key="1">
    <citation type="submission" date="2018-12" db="EMBL/GenBank/DDBJ databases">
        <authorList>
            <person name="Tiukova I."/>
            <person name="Dainat J."/>
        </authorList>
    </citation>
    <scope>NUCLEOTIDE SEQUENCE [LARGE SCALE GENOMIC DNA]</scope>
</reference>
<dbReference type="Pfam" id="PF09072">
    <property type="entry name" value="TMA7"/>
    <property type="match status" value="1"/>
</dbReference>
<accession>A0A448YGP5</accession>
<organism evidence="2 3">
    <name type="scientific">Brettanomyces naardenensis</name>
    <name type="common">Yeast</name>
    <dbReference type="NCBI Taxonomy" id="13370"/>
    <lineage>
        <taxon>Eukaryota</taxon>
        <taxon>Fungi</taxon>
        <taxon>Dikarya</taxon>
        <taxon>Ascomycota</taxon>
        <taxon>Saccharomycotina</taxon>
        <taxon>Pichiomycetes</taxon>
        <taxon>Pichiales</taxon>
        <taxon>Pichiaceae</taxon>
        <taxon>Brettanomyces</taxon>
    </lineage>
</organism>
<dbReference type="STRING" id="13370.A0A448YGP5"/>
<keyword evidence="3" id="KW-1185">Reference proteome</keyword>